<dbReference type="EC" id="3.4.21.-" evidence="7"/>
<dbReference type="InterPro" id="IPR022764">
    <property type="entry name" value="Peptidase_S54_rhomboid_dom"/>
</dbReference>
<evidence type="ECO:0000256" key="5">
    <source>
        <dbReference type="SAM" id="Phobius"/>
    </source>
</evidence>
<evidence type="ECO:0000313" key="8">
    <source>
        <dbReference type="Proteomes" id="UP001595945"/>
    </source>
</evidence>
<dbReference type="PANTHER" id="PTHR43066:SF11">
    <property type="entry name" value="PEPTIDASE S54 RHOMBOID DOMAIN-CONTAINING PROTEIN"/>
    <property type="match status" value="1"/>
</dbReference>
<keyword evidence="4 5" id="KW-0472">Membrane</keyword>
<keyword evidence="8" id="KW-1185">Reference proteome</keyword>
<organism evidence="7 8">
    <name type="scientific">Halorussus aquaticus</name>
    <dbReference type="NCBI Taxonomy" id="2953748"/>
    <lineage>
        <taxon>Archaea</taxon>
        <taxon>Methanobacteriati</taxon>
        <taxon>Methanobacteriota</taxon>
        <taxon>Stenosarchaea group</taxon>
        <taxon>Halobacteria</taxon>
        <taxon>Halobacteriales</taxon>
        <taxon>Haladaptataceae</taxon>
        <taxon>Halorussus</taxon>
    </lineage>
</organism>
<dbReference type="RefSeq" id="WP_379793586.1">
    <property type="nucleotide sequence ID" value="NZ_CP100400.1"/>
</dbReference>
<dbReference type="GO" id="GO:0006508">
    <property type="term" value="P:proteolysis"/>
    <property type="evidence" value="ECO:0007669"/>
    <property type="project" value="UniProtKB-KW"/>
</dbReference>
<feature type="domain" description="Peptidase S54 rhomboid" evidence="6">
    <location>
        <begin position="63"/>
        <end position="204"/>
    </location>
</feature>
<evidence type="ECO:0000256" key="1">
    <source>
        <dbReference type="ARBA" id="ARBA00004141"/>
    </source>
</evidence>
<name>A0ABD5Q2C6_9EURY</name>
<feature type="transmembrane region" description="Helical" evidence="5">
    <location>
        <begin position="75"/>
        <end position="93"/>
    </location>
</feature>
<protein>
    <submittedName>
        <fullName evidence="7">Rhomboid family intramembrane serine protease</fullName>
        <ecNumber evidence="7">3.4.21.-</ecNumber>
    </submittedName>
</protein>
<dbReference type="Gene3D" id="1.20.1540.10">
    <property type="entry name" value="Rhomboid-like"/>
    <property type="match status" value="1"/>
</dbReference>
<feature type="transmembrane region" description="Helical" evidence="5">
    <location>
        <begin position="167"/>
        <end position="200"/>
    </location>
</feature>
<comment type="caution">
    <text evidence="7">The sequence shown here is derived from an EMBL/GenBank/DDBJ whole genome shotgun (WGS) entry which is preliminary data.</text>
</comment>
<dbReference type="GO" id="GO:0008233">
    <property type="term" value="F:peptidase activity"/>
    <property type="evidence" value="ECO:0007669"/>
    <property type="project" value="UniProtKB-KW"/>
</dbReference>
<dbReference type="Pfam" id="PF01694">
    <property type="entry name" value="Rhomboid"/>
    <property type="match status" value="1"/>
</dbReference>
<accession>A0ABD5Q2C6</accession>
<keyword evidence="3 5" id="KW-1133">Transmembrane helix</keyword>
<feature type="transmembrane region" description="Helical" evidence="5">
    <location>
        <begin position="105"/>
        <end position="124"/>
    </location>
</feature>
<keyword evidence="7" id="KW-0378">Hydrolase</keyword>
<evidence type="ECO:0000259" key="6">
    <source>
        <dbReference type="Pfam" id="PF01694"/>
    </source>
</evidence>
<dbReference type="GO" id="GO:0016020">
    <property type="term" value="C:membrane"/>
    <property type="evidence" value="ECO:0007669"/>
    <property type="project" value="UniProtKB-SubCell"/>
</dbReference>
<evidence type="ECO:0000313" key="7">
    <source>
        <dbReference type="EMBL" id="MFC4824607.1"/>
    </source>
</evidence>
<dbReference type="EMBL" id="JBHSHT010000001">
    <property type="protein sequence ID" value="MFC4824607.1"/>
    <property type="molecule type" value="Genomic_DNA"/>
</dbReference>
<reference evidence="7 8" key="1">
    <citation type="journal article" date="2019" name="Int. J. Syst. Evol. Microbiol.">
        <title>The Global Catalogue of Microorganisms (GCM) 10K type strain sequencing project: providing services to taxonomists for standard genome sequencing and annotation.</title>
        <authorList>
            <consortium name="The Broad Institute Genomics Platform"/>
            <consortium name="The Broad Institute Genome Sequencing Center for Infectious Disease"/>
            <person name="Wu L."/>
            <person name="Ma J."/>
        </authorList>
    </citation>
    <scope>NUCLEOTIDE SEQUENCE [LARGE SCALE GENOMIC DNA]</scope>
    <source>
        <strain evidence="7 8">XZYJ18</strain>
    </source>
</reference>
<keyword evidence="7" id="KW-0645">Protease</keyword>
<dbReference type="AlphaFoldDB" id="A0ABD5Q2C6"/>
<dbReference type="Proteomes" id="UP001595945">
    <property type="component" value="Unassembled WGS sequence"/>
</dbReference>
<evidence type="ECO:0000256" key="2">
    <source>
        <dbReference type="ARBA" id="ARBA00022692"/>
    </source>
</evidence>
<dbReference type="GeneID" id="73044704"/>
<dbReference type="InterPro" id="IPR035952">
    <property type="entry name" value="Rhomboid-like_sf"/>
</dbReference>
<dbReference type="PANTHER" id="PTHR43066">
    <property type="entry name" value="RHOMBOID-RELATED PROTEIN"/>
    <property type="match status" value="1"/>
</dbReference>
<dbReference type="SUPFAM" id="SSF144091">
    <property type="entry name" value="Rhomboid-like"/>
    <property type="match status" value="1"/>
</dbReference>
<evidence type="ECO:0000256" key="3">
    <source>
        <dbReference type="ARBA" id="ARBA00022989"/>
    </source>
</evidence>
<gene>
    <name evidence="7" type="ORF">ACFO9K_10050</name>
</gene>
<feature type="transmembrane region" description="Helical" evidence="5">
    <location>
        <begin position="28"/>
        <end position="55"/>
    </location>
</feature>
<evidence type="ECO:0000256" key="4">
    <source>
        <dbReference type="ARBA" id="ARBA00023136"/>
    </source>
</evidence>
<proteinExistence type="predicted"/>
<sequence length="208" mass="21387">MSYRYYDPEGAEGGRSGRLAGSPTVQTLAVFLLVFAVQTVVGFVSRRLAFGLFVLAPPVSVRPWTLLASVYAHDGLTHLLSNAVVLVLVGFAVERVTSTWRFHGFFAGVGMLAGLSQVAVTGLLGRPTPVLGASGAVFGLLGYVLAGNPVTDAVLGWLPLGGRARVALLLAVAAGATLLTAAPGVALVAHFTGLALGLAAGRVRLLRV</sequence>
<comment type="subcellular location">
    <subcellularLocation>
        <location evidence="1">Membrane</location>
        <topology evidence="1">Multi-pass membrane protein</topology>
    </subcellularLocation>
</comment>
<keyword evidence="2 5" id="KW-0812">Transmembrane</keyword>